<comment type="caution">
    <text evidence="2">The sequence shown here is derived from an EMBL/GenBank/DDBJ whole genome shotgun (WGS) entry which is preliminary data.</text>
</comment>
<dbReference type="InterPro" id="IPR011044">
    <property type="entry name" value="Quino_amine_DH_bsu"/>
</dbReference>
<accession>A0ABS5C542</accession>
<organism evidence="2 3">
    <name type="scientific">Gemmata palustris</name>
    <dbReference type="NCBI Taxonomy" id="2822762"/>
    <lineage>
        <taxon>Bacteria</taxon>
        <taxon>Pseudomonadati</taxon>
        <taxon>Planctomycetota</taxon>
        <taxon>Planctomycetia</taxon>
        <taxon>Gemmatales</taxon>
        <taxon>Gemmataceae</taxon>
        <taxon>Gemmata</taxon>
    </lineage>
</organism>
<dbReference type="InterPro" id="IPR015943">
    <property type="entry name" value="WD40/YVTN_repeat-like_dom_sf"/>
</dbReference>
<feature type="region of interest" description="Disordered" evidence="1">
    <location>
        <begin position="428"/>
        <end position="451"/>
    </location>
</feature>
<evidence type="ECO:0000256" key="1">
    <source>
        <dbReference type="SAM" id="MobiDB-lite"/>
    </source>
</evidence>
<dbReference type="SUPFAM" id="SSF50969">
    <property type="entry name" value="YVTN repeat-like/Quinoprotein amine dehydrogenase"/>
    <property type="match status" value="1"/>
</dbReference>
<proteinExistence type="predicted"/>
<evidence type="ECO:0008006" key="4">
    <source>
        <dbReference type="Google" id="ProtNLM"/>
    </source>
</evidence>
<keyword evidence="3" id="KW-1185">Reference proteome</keyword>
<gene>
    <name evidence="2" type="ORF">J8F10_37540</name>
</gene>
<sequence length="1089" mass="115623">MPRPLSCWPVPARWLLSAVAVVLVGPLHAAPLSQPKGDAKPAELPAVAPEFDKVPLFDLSKGAGLPSYLKASPTMLGDASGLRGGEARVTTPDLGSKDFTFDVLFRFNDGEKSIALIGVTAAAPVTRAADEGVSSAVHSPGLGGYTTLGSTGGTEFRLGTFKTDGPHLYRIDKKGDALTVAIGEWKDGKFSPYSVKALTISKDTPVLKSGGVPFFGNEATFLGVRLAVDGKVVDPGKPAPPPADLSKIPLTPLGGANPLPSYLGTDAAGVADKDGLRLDNSAYRTKTTGLVEKDFVFDVRFRFQDEEQSIFTIGLAGAKGEGISSRVHGPGHGGYATLAITGQEEFRLGAFKTAGPHTFRIEKRGPTLTLAIGTEKDGTFTPIVTKTIPRLTATAPCLTPKECAVFVSGNGGKLEAVRFVVNGEAHGGNVAGGSKGGTEPRPTDPKRPAAAADNGIEGREHLIRLTGAPLPSYLGAHPGLTFEPAGGLVLHDRLIRTAAADFATKDFTFDVVFRFKEKEQAICLVGLGAAERRPGGGMDLKDSVCSRLHGPGHGGYGTVSVSGQEERPLGAYKSAGPHMFRLRKKGNVLTMAVCVEFKGTFTAHIERSITDLKAAAPFLTKSNSWLFIGADGVVESVRLVVDSEPIESRDLALNLPARVVAGRSLGQSLVAAPGGKKFAVASGPKGLTVSTEGKVSWVPTAEQLGRHEVRINVAGPKDTAQAILAVEVVSAEDAAAVNGNLARIDSLYQLPLAAGPTHIGPGLDGKSLLLVEGNRLRRLTGGGITVKEEIRLPARYERLFERADYFVGLSDEKKALHVIDKKTLKVRRSVKMDYPARTDLAPHPTRALCYVCVVTGGEGPPARVLIVEEDTGDVQEPAGLFGSWAVVSPDGRNLYAGYRELYQKGARLLFNPDRIHVVPEYGTFDALLVYDITRAKPVMRHLKEEPGGNGTGLVLSPDGKRLTYLSHTGYPISSDQIPAWSPASLDKRPIGYSTKADKASTLWVAYHPVLDIAAAPAKAGAVCYDRETGEVEPKRADLTYPFLGEPAVSRVFFSPDGRHLLLECEENGKRSLRRVRLNLTAAEVARLPK</sequence>
<evidence type="ECO:0000313" key="2">
    <source>
        <dbReference type="EMBL" id="MBP3960960.1"/>
    </source>
</evidence>
<dbReference type="Gene3D" id="2.130.10.10">
    <property type="entry name" value="YVTN repeat-like/Quinoprotein amine dehydrogenase"/>
    <property type="match status" value="1"/>
</dbReference>
<reference evidence="2 3" key="1">
    <citation type="submission" date="2021-04" db="EMBL/GenBank/DDBJ databases">
        <authorList>
            <person name="Ivanova A."/>
        </authorList>
    </citation>
    <scope>NUCLEOTIDE SEQUENCE [LARGE SCALE GENOMIC DNA]</scope>
    <source>
        <strain evidence="2 3">G18</strain>
    </source>
</reference>
<dbReference type="Proteomes" id="UP000676565">
    <property type="component" value="Unassembled WGS sequence"/>
</dbReference>
<protein>
    <recommendedName>
        <fullName evidence="4">Translocation protein TolB</fullName>
    </recommendedName>
</protein>
<name>A0ABS5C542_9BACT</name>
<dbReference type="EMBL" id="JAGKQQ010000002">
    <property type="protein sequence ID" value="MBP3960960.1"/>
    <property type="molecule type" value="Genomic_DNA"/>
</dbReference>
<dbReference type="RefSeq" id="WP_210663499.1">
    <property type="nucleotide sequence ID" value="NZ_JAGKQQ010000002.1"/>
</dbReference>
<evidence type="ECO:0000313" key="3">
    <source>
        <dbReference type="Proteomes" id="UP000676565"/>
    </source>
</evidence>